<evidence type="ECO:0000256" key="2">
    <source>
        <dbReference type="ARBA" id="ARBA00008787"/>
    </source>
</evidence>
<evidence type="ECO:0000313" key="7">
    <source>
        <dbReference type="EMBL" id="HEX70727.1"/>
    </source>
</evidence>
<evidence type="ECO:0000256" key="4">
    <source>
        <dbReference type="ARBA" id="ARBA00022795"/>
    </source>
</evidence>
<protein>
    <recommendedName>
        <fullName evidence="6">Flagellar secretion chaperone FliS</fullName>
    </recommendedName>
</protein>
<keyword evidence="7" id="KW-0282">Flagellum</keyword>
<dbReference type="PIRSF" id="PIRSF039090">
    <property type="entry name" value="Flis"/>
    <property type="match status" value="1"/>
</dbReference>
<dbReference type="CDD" id="cd16098">
    <property type="entry name" value="FliS"/>
    <property type="match status" value="1"/>
</dbReference>
<comment type="caution">
    <text evidence="7">The sequence shown here is derived from an EMBL/GenBank/DDBJ whole genome shotgun (WGS) entry which is preliminary data.</text>
</comment>
<comment type="subcellular location">
    <subcellularLocation>
        <location evidence="1 6">Cytoplasm</location>
        <location evidence="1 6">Cytosol</location>
    </subcellularLocation>
</comment>
<dbReference type="Gene3D" id="1.20.120.340">
    <property type="entry name" value="Flagellar protein FliS"/>
    <property type="match status" value="1"/>
</dbReference>
<evidence type="ECO:0000256" key="3">
    <source>
        <dbReference type="ARBA" id="ARBA00022490"/>
    </source>
</evidence>
<proteinExistence type="inferred from homology"/>
<keyword evidence="5" id="KW-0143">Chaperone</keyword>
<dbReference type="PANTHER" id="PTHR34773:SF1">
    <property type="entry name" value="FLAGELLAR SECRETION CHAPERONE FLIS"/>
    <property type="match status" value="1"/>
</dbReference>
<name>A0A7C2W751_9BACT</name>
<evidence type="ECO:0000256" key="6">
    <source>
        <dbReference type="PIRNR" id="PIRNR039090"/>
    </source>
</evidence>
<keyword evidence="7" id="KW-0966">Cell projection</keyword>
<keyword evidence="4 6" id="KW-1005">Bacterial flagellum biogenesis</keyword>
<dbReference type="PANTHER" id="PTHR34773">
    <property type="entry name" value="FLAGELLAR SECRETION CHAPERONE FLIS"/>
    <property type="match status" value="1"/>
</dbReference>
<dbReference type="AlphaFoldDB" id="A0A7C2W751"/>
<gene>
    <name evidence="7" type="primary">fliS</name>
    <name evidence="7" type="ORF">ENP13_05735</name>
</gene>
<dbReference type="SUPFAM" id="SSF101116">
    <property type="entry name" value="Flagellar export chaperone FliS"/>
    <property type="match status" value="1"/>
</dbReference>
<dbReference type="Pfam" id="PF02561">
    <property type="entry name" value="FliS"/>
    <property type="match status" value="1"/>
</dbReference>
<keyword evidence="3 6" id="KW-0963">Cytoplasm</keyword>
<dbReference type="EMBL" id="DSID01000434">
    <property type="protein sequence ID" value="HEX70727.1"/>
    <property type="molecule type" value="Genomic_DNA"/>
</dbReference>
<comment type="similarity">
    <text evidence="2 6">Belongs to the FliS family.</text>
</comment>
<accession>A0A7C2W751</accession>
<organism evidence="7">
    <name type="scientific">Thermorudis sp</name>
    <dbReference type="NCBI Taxonomy" id="1969470"/>
    <lineage>
        <taxon>Bacteria</taxon>
        <taxon>Pseudomonadati</taxon>
        <taxon>Thermomicrobiota</taxon>
        <taxon>Thermomicrobia</taxon>
        <taxon>Thermomicrobia incertae sedis</taxon>
        <taxon>Thermorudis</taxon>
    </lineage>
</organism>
<dbReference type="GO" id="GO:0044780">
    <property type="term" value="P:bacterial-type flagellum assembly"/>
    <property type="evidence" value="ECO:0007669"/>
    <property type="project" value="InterPro"/>
</dbReference>
<dbReference type="InterPro" id="IPR003713">
    <property type="entry name" value="FliS"/>
</dbReference>
<dbReference type="GO" id="GO:0005829">
    <property type="term" value="C:cytosol"/>
    <property type="evidence" value="ECO:0007669"/>
    <property type="project" value="UniProtKB-SubCell"/>
</dbReference>
<dbReference type="NCBIfam" id="TIGR00208">
    <property type="entry name" value="fliS"/>
    <property type="match status" value="1"/>
</dbReference>
<dbReference type="InterPro" id="IPR036584">
    <property type="entry name" value="FliS_sf"/>
</dbReference>
<keyword evidence="7" id="KW-0969">Cilium</keyword>
<reference evidence="7" key="1">
    <citation type="journal article" date="2020" name="mSystems">
        <title>Genome- and Community-Level Interaction Insights into Carbon Utilization and Element Cycling Functions of Hydrothermarchaeota in Hydrothermal Sediment.</title>
        <authorList>
            <person name="Zhou Z."/>
            <person name="Liu Y."/>
            <person name="Xu W."/>
            <person name="Pan J."/>
            <person name="Luo Z.H."/>
            <person name="Li M."/>
        </authorList>
    </citation>
    <scope>NUCLEOTIDE SEQUENCE [LARGE SCALE GENOMIC DNA]</scope>
    <source>
        <strain evidence="7">SpSt-192</strain>
    </source>
</reference>
<dbReference type="GO" id="GO:0071973">
    <property type="term" value="P:bacterial-type flagellum-dependent cell motility"/>
    <property type="evidence" value="ECO:0007669"/>
    <property type="project" value="TreeGrafter"/>
</dbReference>
<evidence type="ECO:0000256" key="5">
    <source>
        <dbReference type="ARBA" id="ARBA00023186"/>
    </source>
</evidence>
<sequence>MPYQFDRYRQVGVETASPVDLVIMLYRGAIRFLAEAEEAIAARDIPEAHRCLVRSQEIIAELMGSLNLDAGELAINLSRLYDYMQQRLIDANVRKDPAGVVEVRSLLSELLDAWEAIAAQETSRRPVYATAVTSA</sequence>
<evidence type="ECO:0000256" key="1">
    <source>
        <dbReference type="ARBA" id="ARBA00004514"/>
    </source>
</evidence>